<name>A0A067N521_PLEO1</name>
<reference evidence="2" key="1">
    <citation type="journal article" date="2014" name="Proc. Natl. Acad. Sci. U.S.A.">
        <title>Extensive sampling of basidiomycete genomes demonstrates inadequacy of the white-rot/brown-rot paradigm for wood decay fungi.</title>
        <authorList>
            <person name="Riley R."/>
            <person name="Salamov A.A."/>
            <person name="Brown D.W."/>
            <person name="Nagy L.G."/>
            <person name="Floudas D."/>
            <person name="Held B.W."/>
            <person name="Levasseur A."/>
            <person name="Lombard V."/>
            <person name="Morin E."/>
            <person name="Otillar R."/>
            <person name="Lindquist E.A."/>
            <person name="Sun H."/>
            <person name="LaButti K.M."/>
            <person name="Schmutz J."/>
            <person name="Jabbour D."/>
            <person name="Luo H."/>
            <person name="Baker S.E."/>
            <person name="Pisabarro A.G."/>
            <person name="Walton J.D."/>
            <person name="Blanchette R.A."/>
            <person name="Henrissat B."/>
            <person name="Martin F."/>
            <person name="Cullen D."/>
            <person name="Hibbett D.S."/>
            <person name="Grigoriev I.V."/>
        </authorList>
    </citation>
    <scope>NUCLEOTIDE SEQUENCE [LARGE SCALE GENOMIC DNA]</scope>
    <source>
        <strain evidence="2">PC15</strain>
    </source>
</reference>
<dbReference type="VEuPathDB" id="FungiDB:PLEOSDRAFT_162840"/>
<dbReference type="EMBL" id="KL198013">
    <property type="protein sequence ID" value="KDQ23133.1"/>
    <property type="molecule type" value="Genomic_DNA"/>
</dbReference>
<protein>
    <recommendedName>
        <fullName evidence="3">Cyclin N-terminal domain-containing protein</fullName>
    </recommendedName>
</protein>
<evidence type="ECO:0000313" key="1">
    <source>
        <dbReference type="EMBL" id="KDQ23133.1"/>
    </source>
</evidence>
<proteinExistence type="predicted"/>
<gene>
    <name evidence="1" type="ORF">PLEOSDRAFT_162840</name>
</gene>
<dbReference type="InParanoid" id="A0A067N521"/>
<organism evidence="1 2">
    <name type="scientific">Pleurotus ostreatus (strain PC15)</name>
    <name type="common">Oyster mushroom</name>
    <dbReference type="NCBI Taxonomy" id="1137138"/>
    <lineage>
        <taxon>Eukaryota</taxon>
        <taxon>Fungi</taxon>
        <taxon>Dikarya</taxon>
        <taxon>Basidiomycota</taxon>
        <taxon>Agaricomycotina</taxon>
        <taxon>Agaricomycetes</taxon>
        <taxon>Agaricomycetidae</taxon>
        <taxon>Agaricales</taxon>
        <taxon>Pleurotineae</taxon>
        <taxon>Pleurotaceae</taxon>
        <taxon>Pleurotus</taxon>
    </lineage>
</organism>
<evidence type="ECO:0000313" key="2">
    <source>
        <dbReference type="Proteomes" id="UP000027073"/>
    </source>
</evidence>
<accession>A0A067N521</accession>
<dbReference type="Proteomes" id="UP000027073">
    <property type="component" value="Unassembled WGS sequence"/>
</dbReference>
<sequence length="250" mass="28277">MTRIFETLLNNAPRHKVAATTSSARSDFPWKDVQQRLATHCAESTKKFMRNNPPRHRPVFTPPNIALDTFIEHLIRDSGAPLSAALAALATLGWMLEAHSCPVSLSSPHHLFLAAYYTVTQSLYDCPHSDKEWAALTGKAISHKQIALMRSEMACGMSRSALGRSNAGRKIGSPEWDLLRWFVREDMSRSIKQLFEEEQVQVRDDVFEAARMKAVEREMVKNGRLVAYAYGPEDERESELEPADGFIVYR</sequence>
<dbReference type="Gene3D" id="1.10.472.10">
    <property type="entry name" value="Cyclin-like"/>
    <property type="match status" value="1"/>
</dbReference>
<evidence type="ECO:0008006" key="3">
    <source>
        <dbReference type="Google" id="ProtNLM"/>
    </source>
</evidence>
<dbReference type="OrthoDB" id="2942175at2759"/>
<dbReference type="HOGENOM" id="CLU_1111761_0_0_1"/>
<dbReference type="AlphaFoldDB" id="A0A067N521"/>